<evidence type="ECO:0000256" key="8">
    <source>
        <dbReference type="PROSITE-ProRule" id="PRU00042"/>
    </source>
</evidence>
<feature type="compositionally biased region" description="Basic residues" evidence="9">
    <location>
        <begin position="25"/>
        <end position="34"/>
    </location>
</feature>
<feature type="domain" description="C2H2-type" evidence="10">
    <location>
        <begin position="100"/>
        <end position="127"/>
    </location>
</feature>
<evidence type="ECO:0000256" key="5">
    <source>
        <dbReference type="ARBA" id="ARBA00022833"/>
    </source>
</evidence>
<name>A0AAV8WEC7_9CUCU</name>
<dbReference type="Pfam" id="PF13912">
    <property type="entry name" value="zf-C2H2_6"/>
    <property type="match status" value="1"/>
</dbReference>
<dbReference type="GO" id="GO:0010468">
    <property type="term" value="P:regulation of gene expression"/>
    <property type="evidence" value="ECO:0007669"/>
    <property type="project" value="TreeGrafter"/>
</dbReference>
<keyword evidence="5" id="KW-0862">Zinc</keyword>
<dbReference type="FunFam" id="3.30.160.60:FF:000100">
    <property type="entry name" value="Zinc finger 45-like"/>
    <property type="match status" value="1"/>
</dbReference>
<evidence type="ECO:0000256" key="7">
    <source>
        <dbReference type="ARBA" id="ARBA00023242"/>
    </source>
</evidence>
<dbReference type="GO" id="GO:0005634">
    <property type="term" value="C:nucleus"/>
    <property type="evidence" value="ECO:0007669"/>
    <property type="project" value="UniProtKB-SubCell"/>
</dbReference>
<dbReference type="Pfam" id="PF12874">
    <property type="entry name" value="zf-met"/>
    <property type="match status" value="1"/>
</dbReference>
<keyword evidence="12" id="KW-1185">Reference proteome</keyword>
<keyword evidence="6" id="KW-0238">DNA-binding</keyword>
<evidence type="ECO:0000256" key="4">
    <source>
        <dbReference type="ARBA" id="ARBA00022771"/>
    </source>
</evidence>
<evidence type="ECO:0000259" key="10">
    <source>
        <dbReference type="PROSITE" id="PS50157"/>
    </source>
</evidence>
<dbReference type="FunFam" id="3.30.160.60:FF:000145">
    <property type="entry name" value="Zinc finger protein 574"/>
    <property type="match status" value="1"/>
</dbReference>
<accession>A0AAV8WEC7</accession>
<evidence type="ECO:0000256" key="2">
    <source>
        <dbReference type="ARBA" id="ARBA00022723"/>
    </source>
</evidence>
<feature type="domain" description="C2H2-type" evidence="10">
    <location>
        <begin position="184"/>
        <end position="212"/>
    </location>
</feature>
<feature type="domain" description="C2H2-type" evidence="10">
    <location>
        <begin position="128"/>
        <end position="155"/>
    </location>
</feature>
<sequence length="218" mass="25231">MTPAAKRSARIAKVNQVKEKASKVQTRKKIKPKTRIKEEDPDPDVIEIPEYPELKIKIVKRGKHPYACRKCEIGFWSKKALDEHSVIHVLKKTKQPNKRFRCDVCAKEFSKLCDMERHTRVHTGEKPCICNICNKGFQQAHNLNKHLLTHLHVKPFHCEICNKQFGRNDVLDRHLLTHSVDKPVKCPLCAKGFIRQTQLNNHMKKNHPDAARIAEVST</sequence>
<dbReference type="Proteomes" id="UP001159042">
    <property type="component" value="Unassembled WGS sequence"/>
</dbReference>
<comment type="caution">
    <text evidence="11">The sequence shown here is derived from an EMBL/GenBank/DDBJ whole genome shotgun (WGS) entry which is preliminary data.</text>
</comment>
<evidence type="ECO:0000256" key="9">
    <source>
        <dbReference type="SAM" id="MobiDB-lite"/>
    </source>
</evidence>
<evidence type="ECO:0000256" key="3">
    <source>
        <dbReference type="ARBA" id="ARBA00022737"/>
    </source>
</evidence>
<dbReference type="PROSITE" id="PS50157">
    <property type="entry name" value="ZINC_FINGER_C2H2_2"/>
    <property type="match status" value="5"/>
</dbReference>
<dbReference type="PANTHER" id="PTHR16515:SF49">
    <property type="entry name" value="GASTRULA ZINC FINGER PROTEIN XLCGF49.1-LIKE-RELATED"/>
    <property type="match status" value="1"/>
</dbReference>
<evidence type="ECO:0000256" key="6">
    <source>
        <dbReference type="ARBA" id="ARBA00023125"/>
    </source>
</evidence>
<dbReference type="SUPFAM" id="SSF57667">
    <property type="entry name" value="beta-beta-alpha zinc fingers"/>
    <property type="match status" value="3"/>
</dbReference>
<evidence type="ECO:0000313" key="12">
    <source>
        <dbReference type="Proteomes" id="UP001159042"/>
    </source>
</evidence>
<dbReference type="Pfam" id="PF00096">
    <property type="entry name" value="zf-C2H2"/>
    <property type="match status" value="2"/>
</dbReference>
<dbReference type="EMBL" id="JANEYG010000002">
    <property type="protein sequence ID" value="KAJ8924932.1"/>
    <property type="molecule type" value="Genomic_DNA"/>
</dbReference>
<keyword evidence="7" id="KW-0539">Nucleus</keyword>
<dbReference type="Gene3D" id="3.30.160.60">
    <property type="entry name" value="Classic Zinc Finger"/>
    <property type="match status" value="4"/>
</dbReference>
<dbReference type="GO" id="GO:0003677">
    <property type="term" value="F:DNA binding"/>
    <property type="evidence" value="ECO:0007669"/>
    <property type="project" value="UniProtKB-KW"/>
</dbReference>
<dbReference type="InterPro" id="IPR050331">
    <property type="entry name" value="Zinc_finger"/>
</dbReference>
<dbReference type="SMART" id="SM00355">
    <property type="entry name" value="ZnF_C2H2"/>
    <property type="match status" value="5"/>
</dbReference>
<dbReference type="InterPro" id="IPR013087">
    <property type="entry name" value="Znf_C2H2_type"/>
</dbReference>
<dbReference type="PROSITE" id="PS00028">
    <property type="entry name" value="ZINC_FINGER_C2H2_1"/>
    <property type="match status" value="5"/>
</dbReference>
<evidence type="ECO:0000256" key="1">
    <source>
        <dbReference type="ARBA" id="ARBA00004123"/>
    </source>
</evidence>
<keyword evidence="3" id="KW-0677">Repeat</keyword>
<dbReference type="GO" id="GO:0008270">
    <property type="term" value="F:zinc ion binding"/>
    <property type="evidence" value="ECO:0007669"/>
    <property type="project" value="UniProtKB-KW"/>
</dbReference>
<dbReference type="PANTHER" id="PTHR16515">
    <property type="entry name" value="PR DOMAIN ZINC FINGER PROTEIN"/>
    <property type="match status" value="1"/>
</dbReference>
<dbReference type="FunFam" id="3.30.160.60:FF:000065">
    <property type="entry name" value="B-cell CLL/lymphoma 6, member B"/>
    <property type="match status" value="1"/>
</dbReference>
<gene>
    <name evidence="11" type="ORF">NQ315_001095</name>
</gene>
<comment type="subcellular location">
    <subcellularLocation>
        <location evidence="1">Nucleus</location>
    </subcellularLocation>
</comment>
<feature type="domain" description="C2H2-type" evidence="10">
    <location>
        <begin position="156"/>
        <end position="183"/>
    </location>
</feature>
<feature type="domain" description="C2H2-type" evidence="10">
    <location>
        <begin position="66"/>
        <end position="93"/>
    </location>
</feature>
<keyword evidence="4 8" id="KW-0863">Zinc-finger</keyword>
<protein>
    <recommendedName>
        <fullName evidence="10">C2H2-type domain-containing protein</fullName>
    </recommendedName>
</protein>
<proteinExistence type="predicted"/>
<evidence type="ECO:0000313" key="11">
    <source>
        <dbReference type="EMBL" id="KAJ8924932.1"/>
    </source>
</evidence>
<feature type="region of interest" description="Disordered" evidence="9">
    <location>
        <begin position="1"/>
        <end position="41"/>
    </location>
</feature>
<keyword evidence="2" id="KW-0479">Metal-binding</keyword>
<dbReference type="AlphaFoldDB" id="A0AAV8WEC7"/>
<reference evidence="11 12" key="1">
    <citation type="journal article" date="2023" name="Insect Mol. Biol.">
        <title>Genome sequencing provides insights into the evolution of gene families encoding plant cell wall-degrading enzymes in longhorned beetles.</title>
        <authorList>
            <person name="Shin N.R."/>
            <person name="Okamura Y."/>
            <person name="Kirsch R."/>
            <person name="Pauchet Y."/>
        </authorList>
    </citation>
    <scope>NUCLEOTIDE SEQUENCE [LARGE SCALE GENOMIC DNA]</scope>
    <source>
        <strain evidence="11">EAD_L_NR</strain>
    </source>
</reference>
<dbReference type="InterPro" id="IPR036236">
    <property type="entry name" value="Znf_C2H2_sf"/>
</dbReference>
<organism evidence="11 12">
    <name type="scientific">Exocentrus adspersus</name>
    <dbReference type="NCBI Taxonomy" id="1586481"/>
    <lineage>
        <taxon>Eukaryota</taxon>
        <taxon>Metazoa</taxon>
        <taxon>Ecdysozoa</taxon>
        <taxon>Arthropoda</taxon>
        <taxon>Hexapoda</taxon>
        <taxon>Insecta</taxon>
        <taxon>Pterygota</taxon>
        <taxon>Neoptera</taxon>
        <taxon>Endopterygota</taxon>
        <taxon>Coleoptera</taxon>
        <taxon>Polyphaga</taxon>
        <taxon>Cucujiformia</taxon>
        <taxon>Chrysomeloidea</taxon>
        <taxon>Cerambycidae</taxon>
        <taxon>Lamiinae</taxon>
        <taxon>Acanthocinini</taxon>
        <taxon>Exocentrus</taxon>
    </lineage>
</organism>